<proteinExistence type="predicted"/>
<keyword evidence="4" id="KW-1185">Reference proteome</keyword>
<comment type="caution">
    <text evidence="3">The sequence shown here is derived from an EMBL/GenBank/DDBJ whole genome shotgun (WGS) entry which is preliminary data.</text>
</comment>
<reference evidence="3" key="1">
    <citation type="submission" date="2021-04" db="EMBL/GenBank/DDBJ databases">
        <authorList>
            <person name="Tunstrom K."/>
        </authorList>
    </citation>
    <scope>NUCLEOTIDE SEQUENCE</scope>
</reference>
<evidence type="ECO:0000313" key="4">
    <source>
        <dbReference type="Proteomes" id="UP000691718"/>
    </source>
</evidence>
<feature type="region of interest" description="Disordered" evidence="2">
    <location>
        <begin position="1"/>
        <end position="108"/>
    </location>
</feature>
<protein>
    <submittedName>
        <fullName evidence="3">(apollo) hypothetical protein</fullName>
    </submittedName>
</protein>
<evidence type="ECO:0000256" key="2">
    <source>
        <dbReference type="SAM" id="MobiDB-lite"/>
    </source>
</evidence>
<dbReference type="Proteomes" id="UP000691718">
    <property type="component" value="Unassembled WGS sequence"/>
</dbReference>
<evidence type="ECO:0000313" key="3">
    <source>
        <dbReference type="EMBL" id="CAG4984600.1"/>
    </source>
</evidence>
<accession>A0A8S3WW98</accession>
<gene>
    <name evidence="3" type="ORF">PAPOLLO_LOCUS10892</name>
</gene>
<sequence>MATNTSTSDRLTSSVHRQPVLLTKNIAGKESTPGDVTHTTPPTRTVEASVPHQEESHPTPQIQEKSIAVKTCLNEGSIPTSREKSLQQPNPKKTTCDPDTLSVRSSHRKRAEVQAKMTMELRELELAEARSKVAQAELELLTAESEEEDGAGEELFERTREVGRWFIKTGDMPNKNHKPIEAEEKKIDIQELASVILKLSEKSRDTISPKHLEFSHFNGACEEWLAFKRSYEDMATSFSNNRNLARLRIAI</sequence>
<feature type="compositionally biased region" description="Polar residues" evidence="2">
    <location>
        <begin position="1"/>
        <end position="16"/>
    </location>
</feature>
<name>A0A8S3WW98_PARAO</name>
<evidence type="ECO:0000256" key="1">
    <source>
        <dbReference type="SAM" id="Coils"/>
    </source>
</evidence>
<dbReference type="OrthoDB" id="7483127at2759"/>
<dbReference type="AlphaFoldDB" id="A0A8S3WW98"/>
<keyword evidence="1" id="KW-0175">Coiled coil</keyword>
<organism evidence="3 4">
    <name type="scientific">Parnassius apollo</name>
    <name type="common">Apollo butterfly</name>
    <name type="synonym">Papilio apollo</name>
    <dbReference type="NCBI Taxonomy" id="110799"/>
    <lineage>
        <taxon>Eukaryota</taxon>
        <taxon>Metazoa</taxon>
        <taxon>Ecdysozoa</taxon>
        <taxon>Arthropoda</taxon>
        <taxon>Hexapoda</taxon>
        <taxon>Insecta</taxon>
        <taxon>Pterygota</taxon>
        <taxon>Neoptera</taxon>
        <taxon>Endopterygota</taxon>
        <taxon>Lepidoptera</taxon>
        <taxon>Glossata</taxon>
        <taxon>Ditrysia</taxon>
        <taxon>Papilionoidea</taxon>
        <taxon>Papilionidae</taxon>
        <taxon>Parnassiinae</taxon>
        <taxon>Parnassini</taxon>
        <taxon>Parnassius</taxon>
        <taxon>Parnassius</taxon>
    </lineage>
</organism>
<dbReference type="EMBL" id="CAJQZP010000774">
    <property type="protein sequence ID" value="CAG4984600.1"/>
    <property type="molecule type" value="Genomic_DNA"/>
</dbReference>
<feature type="coiled-coil region" evidence="1">
    <location>
        <begin position="110"/>
        <end position="146"/>
    </location>
</feature>